<dbReference type="InterPro" id="IPR003593">
    <property type="entry name" value="AAA+_ATPase"/>
</dbReference>
<keyword evidence="2" id="KW-0548">Nucleotidyltransferase</keyword>
<evidence type="ECO:0000313" key="2">
    <source>
        <dbReference type="EMBL" id="MDN4480186.1"/>
    </source>
</evidence>
<evidence type="ECO:0000313" key="3">
    <source>
        <dbReference type="Proteomes" id="UP001172708"/>
    </source>
</evidence>
<name>A0ABT8GFY3_9MICO</name>
<feature type="domain" description="AAA+ ATPase" evidence="1">
    <location>
        <begin position="39"/>
        <end position="178"/>
    </location>
</feature>
<dbReference type="NCBIfam" id="NF005926">
    <property type="entry name" value="PRK07940.1"/>
    <property type="match status" value="1"/>
</dbReference>
<proteinExistence type="predicted"/>
<dbReference type="EMBL" id="JAUHQA010000001">
    <property type="protein sequence ID" value="MDN4480186.1"/>
    <property type="molecule type" value="Genomic_DNA"/>
</dbReference>
<dbReference type="InterPro" id="IPR027417">
    <property type="entry name" value="P-loop_NTPase"/>
</dbReference>
<organism evidence="2 3">
    <name type="scientific">Demequina muriae</name>
    <dbReference type="NCBI Taxonomy" id="3051664"/>
    <lineage>
        <taxon>Bacteria</taxon>
        <taxon>Bacillati</taxon>
        <taxon>Actinomycetota</taxon>
        <taxon>Actinomycetes</taxon>
        <taxon>Micrococcales</taxon>
        <taxon>Demequinaceae</taxon>
        <taxon>Demequina</taxon>
    </lineage>
</organism>
<dbReference type="InterPro" id="IPR050238">
    <property type="entry name" value="DNA_Rep/Repair_Clamp_Loader"/>
</dbReference>
<keyword evidence="3" id="KW-1185">Reference proteome</keyword>
<protein>
    <submittedName>
        <fullName evidence="2">DNA polymerase III subunit delta</fullName>
        <ecNumber evidence="2">2.7.7.7</ecNumber>
    </submittedName>
</protein>
<sequence>MTAVPLAGAARATSVWDEVVGQEVAVAPLKAAVADPSAMTHAWIITGPPGSGRSYAARAFAAALQCLEGGCGQCRACTTSLSGAHADVTLLATEKVTISIDEVRDLIATAQSSPSEGRWRVMVVEDADRMTERTSNVLLKSIEEPPQRTVWVMCAPSAEDVAVTIRSRSRHVSMRVPDPEVVAQLLVDRDGVEPELARQCAYAAQSHIGIARRLARDPAARGRRDQVLALATEIRGVGDAVLAAADLAAVAEADAKASTEERDVEERNELLRTLGADDGGRLPPALRSQVKQLEEDQKRRATRLKRDVLDRAIVDLMSLYRDVACLQVGATVPLVNESHRGHVEGLAGRTTLTETMRCLDALTQTRTRLAGNVAPVLALEAMALALRPRTIS</sequence>
<dbReference type="Proteomes" id="UP001172708">
    <property type="component" value="Unassembled WGS sequence"/>
</dbReference>
<accession>A0ABT8GFY3</accession>
<dbReference type="SUPFAM" id="SSF52540">
    <property type="entry name" value="P-loop containing nucleoside triphosphate hydrolases"/>
    <property type="match status" value="1"/>
</dbReference>
<dbReference type="Gene3D" id="3.40.50.300">
    <property type="entry name" value="P-loop containing nucleotide triphosphate hydrolases"/>
    <property type="match status" value="1"/>
</dbReference>
<dbReference type="PANTHER" id="PTHR11669:SF8">
    <property type="entry name" value="DNA POLYMERASE III SUBUNIT DELTA"/>
    <property type="match status" value="1"/>
</dbReference>
<dbReference type="SMART" id="SM00382">
    <property type="entry name" value="AAA"/>
    <property type="match status" value="1"/>
</dbReference>
<dbReference type="GO" id="GO:0003887">
    <property type="term" value="F:DNA-directed DNA polymerase activity"/>
    <property type="evidence" value="ECO:0007669"/>
    <property type="project" value="UniProtKB-EC"/>
</dbReference>
<comment type="caution">
    <text evidence="2">The sequence shown here is derived from an EMBL/GenBank/DDBJ whole genome shotgun (WGS) entry which is preliminary data.</text>
</comment>
<evidence type="ECO:0000259" key="1">
    <source>
        <dbReference type="SMART" id="SM00382"/>
    </source>
</evidence>
<dbReference type="Pfam" id="PF13177">
    <property type="entry name" value="DNA_pol3_delta2"/>
    <property type="match status" value="1"/>
</dbReference>
<gene>
    <name evidence="2" type="ORF">QQX02_04525</name>
</gene>
<dbReference type="EC" id="2.7.7.7" evidence="2"/>
<reference evidence="2" key="1">
    <citation type="submission" date="2023-06" db="EMBL/GenBank/DDBJ databases">
        <title>Egi l300058.</title>
        <authorList>
            <person name="Gao L."/>
            <person name="Fang B.-Z."/>
            <person name="Li W.-J."/>
        </authorList>
    </citation>
    <scope>NUCLEOTIDE SEQUENCE</scope>
    <source>
        <strain evidence="2">EGI L300058</strain>
    </source>
</reference>
<dbReference type="PANTHER" id="PTHR11669">
    <property type="entry name" value="REPLICATION FACTOR C / DNA POLYMERASE III GAMMA-TAU SUBUNIT"/>
    <property type="match status" value="1"/>
</dbReference>
<dbReference type="RefSeq" id="WP_301141529.1">
    <property type="nucleotide sequence ID" value="NZ_JAUHQA010000001.1"/>
</dbReference>
<keyword evidence="2" id="KW-0808">Transferase</keyword>